<dbReference type="Pfam" id="PF02984">
    <property type="entry name" value="Cyclin_C"/>
    <property type="match status" value="1"/>
</dbReference>
<dbReference type="SMART" id="SM01332">
    <property type="entry name" value="Cyclin_C"/>
    <property type="match status" value="1"/>
</dbReference>
<evidence type="ECO:0000256" key="6">
    <source>
        <dbReference type="ARBA" id="ARBA00022490"/>
    </source>
</evidence>
<evidence type="ECO:0000256" key="18">
    <source>
        <dbReference type="ARBA" id="ARBA00047811"/>
    </source>
</evidence>
<keyword evidence="7" id="KW-0723">Serine/threonine-protein kinase</keyword>
<keyword evidence="13" id="KW-0206">Cytoskeleton</keyword>
<keyword evidence="6" id="KW-0963">Cytoplasm</keyword>
<evidence type="ECO:0000256" key="14">
    <source>
        <dbReference type="ARBA" id="ARBA00038543"/>
    </source>
</evidence>
<evidence type="ECO:0000256" key="11">
    <source>
        <dbReference type="ARBA" id="ARBA00022840"/>
    </source>
</evidence>
<evidence type="ECO:0000256" key="8">
    <source>
        <dbReference type="ARBA" id="ARBA00022679"/>
    </source>
</evidence>
<dbReference type="CDD" id="cd20537">
    <property type="entry name" value="CYCLIN_CCNO-like_rpt2"/>
    <property type="match status" value="1"/>
</dbReference>
<name>W2GNN5_PHYNI</name>
<keyword evidence="9" id="KW-0547">Nucleotide-binding</keyword>
<dbReference type="GO" id="GO:0010389">
    <property type="term" value="P:regulation of G2/M transition of mitotic cell cycle"/>
    <property type="evidence" value="ECO:0007669"/>
    <property type="project" value="TreeGrafter"/>
</dbReference>
<dbReference type="VEuPathDB" id="FungiDB:PPTG_12385"/>
<dbReference type="AlphaFoldDB" id="W2GNN5"/>
<sequence length="691" mass="78813">MESNNLLLRLLRGCSASRQAPESIWMDETKDDLVVVVKEEGEDVEMVILHVFSFLLTTQELESMALVSKKWRELTDRQELYHSLPSVTSEGSVNWINFKKLGLKCKGTEGVCFKCLERSTGRTLAMKKIKIFPEEQGVLYYMIRVLGVLKSMKHDHITSLELVSLVKNELHLFFPYVDRTLDEVISPTRDPERGHALPEAVIRNLLHQLLDAVAYCHRRGILHRNLKPKHLLIKTSDPNTLTDATLQISDFALVRATGIPGRAYTDEVVTLWYRAPEILMGVVEYSSAVDMWSVGCIFAEMIKGKALFTGISEIDQLFQIFSKLSTPNSETWPGFSSLPNYQFEFPHWERRPMAQLFPEVSGRGLDLLSKLLSYNPDERISAEKALCHPYFFNEAPAFFPLTLTNFMGQMWHTMTQMWSSTPQHVELFHSYLRQSESETWAKIELVSRQETVTSTHRSMLVDWIIEVVDVFELSPRTAFLAVNYTDRYLELATVKKTQLQLLGATCLHVASKMEDLTYIGVNDLVKCASYGFTATEVRVMEVKVLNALKFTLVAPTALDFLNIYERMIPAIPTKTAMLAHYLLELTLQEYQFMSYLPSVVAACCLSMAMYTMDGLVMTKELSSVCQHKWSDLEGCMEELQALFSNGSSDNLTVIRKRYSKVERCEVAKVPPPKLFRMAFNCLVIQHNSSTV</sequence>
<dbReference type="GO" id="GO:0004693">
    <property type="term" value="F:cyclin-dependent protein serine/threonine kinase activity"/>
    <property type="evidence" value="ECO:0007669"/>
    <property type="project" value="UniProtKB-EC"/>
</dbReference>
<dbReference type="InterPro" id="IPR036047">
    <property type="entry name" value="F-box-like_dom_sf"/>
</dbReference>
<keyword evidence="10 21" id="KW-0418">Kinase</keyword>
<reference evidence="21" key="1">
    <citation type="submission" date="2013-11" db="EMBL/GenBank/DDBJ databases">
        <title>The Genome Sequence of Phytophthora parasitica CJ02B3.</title>
        <authorList>
            <consortium name="The Broad Institute Genomics Platform"/>
            <person name="Russ C."/>
            <person name="Tyler B."/>
            <person name="Panabieres F."/>
            <person name="Shan W."/>
            <person name="Tripathy S."/>
            <person name="Grunwald N."/>
            <person name="Machado M."/>
            <person name="Johnson C.S."/>
            <person name="Arredondo F."/>
            <person name="Hong C."/>
            <person name="Coffey M."/>
            <person name="Young S.K."/>
            <person name="Zeng Q."/>
            <person name="Gargeya S."/>
            <person name="Fitzgerald M."/>
            <person name="Abouelleil A."/>
            <person name="Alvarado L."/>
            <person name="Chapman S.B."/>
            <person name="Gainer-Dewar J."/>
            <person name="Goldberg J."/>
            <person name="Griggs A."/>
            <person name="Gujja S."/>
            <person name="Hansen M."/>
            <person name="Howarth C."/>
            <person name="Imamovic A."/>
            <person name="Ireland A."/>
            <person name="Larimer J."/>
            <person name="McCowan C."/>
            <person name="Murphy C."/>
            <person name="Pearson M."/>
            <person name="Poon T.W."/>
            <person name="Priest M."/>
            <person name="Roberts A."/>
            <person name="Saif S."/>
            <person name="Shea T."/>
            <person name="Sykes S."/>
            <person name="Wortman J."/>
            <person name="Nusbaum C."/>
            <person name="Birren B."/>
        </authorList>
    </citation>
    <scope>NUCLEOTIDE SEQUENCE [LARGE SCALE GENOMIC DNA]</scope>
    <source>
        <strain evidence="21">CJ02B3</strain>
    </source>
</reference>
<proteinExistence type="inferred from homology"/>
<evidence type="ECO:0000256" key="2">
    <source>
        <dbReference type="ARBA" id="ARBA00004556"/>
    </source>
</evidence>
<keyword evidence="8" id="KW-0808">Transferase</keyword>
<dbReference type="InterPro" id="IPR004367">
    <property type="entry name" value="Cyclin_C-dom"/>
</dbReference>
<accession>W2GNN5</accession>
<comment type="subunit">
    <text evidence="14">May form a complex composed of at least the catalytic subunit CRK2 and a cyclin.</text>
</comment>
<dbReference type="EC" id="2.7.11.22" evidence="4"/>
<dbReference type="PANTHER" id="PTHR24056">
    <property type="entry name" value="CELL DIVISION PROTEIN KINASE"/>
    <property type="match status" value="1"/>
</dbReference>
<gene>
    <name evidence="21" type="ORF">L915_10437</name>
    <name evidence="22" type="ORF">L916_10330</name>
</gene>
<dbReference type="GO" id="GO:0030332">
    <property type="term" value="F:cyclin binding"/>
    <property type="evidence" value="ECO:0007669"/>
    <property type="project" value="TreeGrafter"/>
</dbReference>
<feature type="domain" description="Protein kinase" evidence="20">
    <location>
        <begin position="98"/>
        <end position="391"/>
    </location>
</feature>
<dbReference type="GO" id="GO:0005814">
    <property type="term" value="C:centriole"/>
    <property type="evidence" value="ECO:0007669"/>
    <property type="project" value="UniProtKB-SubCell"/>
</dbReference>
<evidence type="ECO:0000256" key="3">
    <source>
        <dbReference type="ARBA" id="ARBA00006485"/>
    </source>
</evidence>
<dbReference type="GO" id="GO:0000307">
    <property type="term" value="C:cyclin-dependent protein kinase holoenzyme complex"/>
    <property type="evidence" value="ECO:0007669"/>
    <property type="project" value="TreeGrafter"/>
</dbReference>
<dbReference type="FunFam" id="1.10.472.10:FF:000057">
    <property type="entry name" value="Cyclin N-terminal domain containing 2"/>
    <property type="match status" value="1"/>
</dbReference>
<dbReference type="GO" id="GO:0048471">
    <property type="term" value="C:perinuclear region of cytoplasm"/>
    <property type="evidence" value="ECO:0007669"/>
    <property type="project" value="UniProtKB-SubCell"/>
</dbReference>
<dbReference type="PANTHER" id="PTHR24056:SF254">
    <property type="entry name" value="CYCLIN-DEPENDENT KINASE 2"/>
    <property type="match status" value="1"/>
</dbReference>
<reference evidence="22" key="2">
    <citation type="submission" date="2013-11" db="EMBL/GenBank/DDBJ databases">
        <title>The Genome Sequence of Phytophthora parasitica CJ05E6.</title>
        <authorList>
            <consortium name="The Broad Institute Genomics Platform"/>
            <person name="Russ C."/>
            <person name="Tyler B."/>
            <person name="Panabieres F."/>
            <person name="Shan W."/>
            <person name="Tripathy S."/>
            <person name="Grunwald N."/>
            <person name="Machado M."/>
            <person name="Johnson C.S."/>
            <person name="Arredondo F."/>
            <person name="Hong C."/>
            <person name="Coffey M."/>
            <person name="Young S.K."/>
            <person name="Zeng Q."/>
            <person name="Gargeya S."/>
            <person name="Fitzgerald M."/>
            <person name="Abouelleil A."/>
            <person name="Alvarado L."/>
            <person name="Chapman S.B."/>
            <person name="Gainer-Dewar J."/>
            <person name="Goldberg J."/>
            <person name="Griggs A."/>
            <person name="Gujja S."/>
            <person name="Hansen M."/>
            <person name="Howarth C."/>
            <person name="Imamovic A."/>
            <person name="Ireland A."/>
            <person name="Larimer J."/>
            <person name="McCowan C."/>
            <person name="Murphy C."/>
            <person name="Pearson M."/>
            <person name="Poon T.W."/>
            <person name="Priest M."/>
            <person name="Roberts A."/>
            <person name="Saif S."/>
            <person name="Shea T."/>
            <person name="Sykes S."/>
            <person name="Wortman J."/>
            <person name="Nusbaum C."/>
            <person name="Birren B."/>
        </authorList>
    </citation>
    <scope>NUCLEOTIDE SEQUENCE [LARGE SCALE GENOMIC DNA]</scope>
    <source>
        <strain evidence="22">CJ05E6</strain>
    </source>
</reference>
<dbReference type="GO" id="GO:0005634">
    <property type="term" value="C:nucleus"/>
    <property type="evidence" value="ECO:0007669"/>
    <property type="project" value="TreeGrafter"/>
</dbReference>
<dbReference type="PROSITE" id="PS50011">
    <property type="entry name" value="PROTEIN_KINASE_DOM"/>
    <property type="match status" value="1"/>
</dbReference>
<dbReference type="SUPFAM" id="SSF56112">
    <property type="entry name" value="Protein kinase-like (PK-like)"/>
    <property type="match status" value="1"/>
</dbReference>
<evidence type="ECO:0000256" key="17">
    <source>
        <dbReference type="ARBA" id="ARBA00042858"/>
    </source>
</evidence>
<comment type="similarity">
    <text evidence="3">Belongs to the protein kinase superfamily. CMGC Ser/Thr protein kinase family. CDC2/CDKX subfamily.</text>
</comment>
<dbReference type="InterPro" id="IPR001810">
    <property type="entry name" value="F-box_dom"/>
</dbReference>
<evidence type="ECO:0000256" key="19">
    <source>
        <dbReference type="ARBA" id="ARBA00048367"/>
    </source>
</evidence>
<evidence type="ECO:0000259" key="20">
    <source>
        <dbReference type="PROSITE" id="PS50011"/>
    </source>
</evidence>
<evidence type="ECO:0000256" key="13">
    <source>
        <dbReference type="ARBA" id="ARBA00023212"/>
    </source>
</evidence>
<evidence type="ECO:0000256" key="7">
    <source>
        <dbReference type="ARBA" id="ARBA00022527"/>
    </source>
</evidence>
<evidence type="ECO:0000256" key="16">
    <source>
        <dbReference type="ARBA" id="ARBA00041902"/>
    </source>
</evidence>
<dbReference type="Gene3D" id="3.30.200.20">
    <property type="entry name" value="Phosphorylase Kinase, domain 1"/>
    <property type="match status" value="1"/>
</dbReference>
<dbReference type="SMART" id="SM00385">
    <property type="entry name" value="CYCLIN"/>
    <property type="match status" value="2"/>
</dbReference>
<dbReference type="EMBL" id="KI673420">
    <property type="protein sequence ID" value="ETL38060.1"/>
    <property type="molecule type" value="Genomic_DNA"/>
</dbReference>
<dbReference type="Gene3D" id="1.10.472.10">
    <property type="entry name" value="Cyclin-like"/>
    <property type="match status" value="2"/>
</dbReference>
<evidence type="ECO:0000256" key="15">
    <source>
        <dbReference type="ARBA" id="ARBA00039612"/>
    </source>
</evidence>
<dbReference type="InterPro" id="IPR006671">
    <property type="entry name" value="Cyclin_N"/>
</dbReference>
<dbReference type="FunFam" id="1.10.510.10:FF:000574">
    <property type="entry name" value="Cell division related protein kinase 2"/>
    <property type="match status" value="1"/>
</dbReference>
<dbReference type="SUPFAM" id="SSF81383">
    <property type="entry name" value="F-box domain"/>
    <property type="match status" value="1"/>
</dbReference>
<protein>
    <recommendedName>
        <fullName evidence="5">Cyclin-F</fullName>
        <ecNumber evidence="4">2.7.11.22</ecNumber>
    </recommendedName>
    <alternativeName>
        <fullName evidence="16">Cell division control protein 2 homolog</fullName>
    </alternativeName>
    <alternativeName>
        <fullName evidence="15">Cyclin-dependent kinase 2 homolog</fullName>
    </alternativeName>
    <alternativeName>
        <fullName evidence="17">cdc2-related kinase 2</fullName>
    </alternativeName>
</protein>
<evidence type="ECO:0000313" key="21">
    <source>
        <dbReference type="EMBL" id="ETK84623.1"/>
    </source>
</evidence>
<keyword evidence="11" id="KW-0067">ATP-binding</keyword>
<dbReference type="Pfam" id="PF12937">
    <property type="entry name" value="F-box-like"/>
    <property type="match status" value="1"/>
</dbReference>
<evidence type="ECO:0000256" key="1">
    <source>
        <dbReference type="ARBA" id="ARBA00004114"/>
    </source>
</evidence>
<evidence type="ECO:0000313" key="22">
    <source>
        <dbReference type="EMBL" id="ETL38060.1"/>
    </source>
</evidence>
<dbReference type="InterPro" id="IPR050108">
    <property type="entry name" value="CDK"/>
</dbReference>
<dbReference type="EMBL" id="KI686758">
    <property type="protein sequence ID" value="ETK84623.1"/>
    <property type="molecule type" value="Genomic_DNA"/>
</dbReference>
<comment type="subcellular location">
    <subcellularLocation>
        <location evidence="1">Cytoplasm</location>
        <location evidence="1">Cytoskeleton</location>
        <location evidence="1">Microtubule organizing center</location>
        <location evidence="1">Centrosome</location>
        <location evidence="1">Centriole</location>
    </subcellularLocation>
    <subcellularLocation>
        <location evidence="2">Cytoplasm</location>
        <location evidence="2">Perinuclear region</location>
    </subcellularLocation>
</comment>
<dbReference type="Pfam" id="PF00069">
    <property type="entry name" value="Pkinase"/>
    <property type="match status" value="1"/>
</dbReference>
<dbReference type="GO" id="GO:0000082">
    <property type="term" value="P:G1/S transition of mitotic cell cycle"/>
    <property type="evidence" value="ECO:0007669"/>
    <property type="project" value="TreeGrafter"/>
</dbReference>
<dbReference type="InterPro" id="IPR013763">
    <property type="entry name" value="Cyclin-like_dom"/>
</dbReference>
<evidence type="ECO:0000256" key="5">
    <source>
        <dbReference type="ARBA" id="ARBA00019493"/>
    </source>
</evidence>
<keyword evidence="12" id="KW-0195">Cyclin</keyword>
<organism evidence="21">
    <name type="scientific">Phytophthora nicotianae</name>
    <name type="common">Potato buckeye rot agent</name>
    <name type="synonym">Phytophthora parasitica</name>
    <dbReference type="NCBI Taxonomy" id="4792"/>
    <lineage>
        <taxon>Eukaryota</taxon>
        <taxon>Sar</taxon>
        <taxon>Stramenopiles</taxon>
        <taxon>Oomycota</taxon>
        <taxon>Peronosporomycetes</taxon>
        <taxon>Peronosporales</taxon>
        <taxon>Peronosporaceae</taxon>
        <taxon>Phytophthora</taxon>
    </lineage>
</organism>
<evidence type="ECO:0000256" key="10">
    <source>
        <dbReference type="ARBA" id="ARBA00022777"/>
    </source>
</evidence>
<dbReference type="Proteomes" id="UP000053864">
    <property type="component" value="Unassembled WGS sequence"/>
</dbReference>
<comment type="catalytic activity">
    <reaction evidence="18">
        <text>L-threonyl-[protein] + ATP = O-phospho-L-threonyl-[protein] + ADP + H(+)</text>
        <dbReference type="Rhea" id="RHEA:46608"/>
        <dbReference type="Rhea" id="RHEA-COMP:11060"/>
        <dbReference type="Rhea" id="RHEA-COMP:11605"/>
        <dbReference type="ChEBI" id="CHEBI:15378"/>
        <dbReference type="ChEBI" id="CHEBI:30013"/>
        <dbReference type="ChEBI" id="CHEBI:30616"/>
        <dbReference type="ChEBI" id="CHEBI:61977"/>
        <dbReference type="ChEBI" id="CHEBI:456216"/>
        <dbReference type="EC" id="2.7.11.22"/>
    </reaction>
</comment>
<comment type="catalytic activity">
    <reaction evidence="19">
        <text>L-seryl-[protein] + ATP = O-phospho-L-seryl-[protein] + ADP + H(+)</text>
        <dbReference type="Rhea" id="RHEA:17989"/>
        <dbReference type="Rhea" id="RHEA-COMP:9863"/>
        <dbReference type="Rhea" id="RHEA-COMP:11604"/>
        <dbReference type="ChEBI" id="CHEBI:15378"/>
        <dbReference type="ChEBI" id="CHEBI:29999"/>
        <dbReference type="ChEBI" id="CHEBI:30616"/>
        <dbReference type="ChEBI" id="CHEBI:83421"/>
        <dbReference type="ChEBI" id="CHEBI:456216"/>
        <dbReference type="EC" id="2.7.11.22"/>
    </reaction>
</comment>
<dbReference type="Gene3D" id="1.10.510.10">
    <property type="entry name" value="Transferase(Phosphotransferase) domain 1"/>
    <property type="match status" value="1"/>
</dbReference>
<dbReference type="InterPro" id="IPR036915">
    <property type="entry name" value="Cyclin-like_sf"/>
</dbReference>
<dbReference type="InterPro" id="IPR011009">
    <property type="entry name" value="Kinase-like_dom_sf"/>
</dbReference>
<dbReference type="GO" id="GO:0005524">
    <property type="term" value="F:ATP binding"/>
    <property type="evidence" value="ECO:0007669"/>
    <property type="project" value="UniProtKB-KW"/>
</dbReference>
<dbReference type="GO" id="GO:0007165">
    <property type="term" value="P:signal transduction"/>
    <property type="evidence" value="ECO:0007669"/>
    <property type="project" value="TreeGrafter"/>
</dbReference>
<dbReference type="SUPFAM" id="SSF47954">
    <property type="entry name" value="Cyclin-like"/>
    <property type="match status" value="2"/>
</dbReference>
<dbReference type="InterPro" id="IPR000719">
    <property type="entry name" value="Prot_kinase_dom"/>
</dbReference>
<evidence type="ECO:0000256" key="12">
    <source>
        <dbReference type="ARBA" id="ARBA00023127"/>
    </source>
</evidence>
<dbReference type="Pfam" id="PF00134">
    <property type="entry name" value="Cyclin_N"/>
    <property type="match status" value="1"/>
</dbReference>
<dbReference type="GO" id="GO:0010468">
    <property type="term" value="P:regulation of gene expression"/>
    <property type="evidence" value="ECO:0007669"/>
    <property type="project" value="TreeGrafter"/>
</dbReference>
<evidence type="ECO:0000256" key="4">
    <source>
        <dbReference type="ARBA" id="ARBA00012425"/>
    </source>
</evidence>
<evidence type="ECO:0000256" key="9">
    <source>
        <dbReference type="ARBA" id="ARBA00022741"/>
    </source>
</evidence>
<dbReference type="Proteomes" id="UP000053236">
    <property type="component" value="Unassembled WGS sequence"/>
</dbReference>